<sequence length="79" mass="8908">MELTLADLVIYVTFGAFIVVVFIAMASRYLHNRLEKRSLSHRVICRLCLHAFEDTSHVKTVNCPVCGATNEKGRSRKLG</sequence>
<name>A0A934VBU0_9BACT</name>
<dbReference type="EMBL" id="JAENIK010000011">
    <property type="protein sequence ID" value="MBK1816470.1"/>
    <property type="molecule type" value="Genomic_DNA"/>
</dbReference>
<evidence type="ECO:0000256" key="1">
    <source>
        <dbReference type="SAM" id="Phobius"/>
    </source>
</evidence>
<reference evidence="2" key="1">
    <citation type="submission" date="2021-01" db="EMBL/GenBank/DDBJ databases">
        <title>Modified the classification status of verrucomicrobia.</title>
        <authorList>
            <person name="Feng X."/>
        </authorList>
    </citation>
    <scope>NUCLEOTIDE SEQUENCE</scope>
    <source>
        <strain evidence="2">JCM 18052</strain>
    </source>
</reference>
<accession>A0A934VBU0</accession>
<proteinExistence type="predicted"/>
<evidence type="ECO:0000313" key="2">
    <source>
        <dbReference type="EMBL" id="MBK1816470.1"/>
    </source>
</evidence>
<feature type="transmembrane region" description="Helical" evidence="1">
    <location>
        <begin position="6"/>
        <end position="30"/>
    </location>
</feature>
<gene>
    <name evidence="2" type="ORF">JIN84_12660</name>
</gene>
<organism evidence="2 3">
    <name type="scientific">Luteolibacter yonseiensis</name>
    <dbReference type="NCBI Taxonomy" id="1144680"/>
    <lineage>
        <taxon>Bacteria</taxon>
        <taxon>Pseudomonadati</taxon>
        <taxon>Verrucomicrobiota</taxon>
        <taxon>Verrucomicrobiia</taxon>
        <taxon>Verrucomicrobiales</taxon>
        <taxon>Verrucomicrobiaceae</taxon>
        <taxon>Luteolibacter</taxon>
    </lineage>
</organism>
<keyword evidence="1" id="KW-0472">Membrane</keyword>
<keyword evidence="1" id="KW-0812">Transmembrane</keyword>
<dbReference type="Proteomes" id="UP000600139">
    <property type="component" value="Unassembled WGS sequence"/>
</dbReference>
<dbReference type="RefSeq" id="WP_200351404.1">
    <property type="nucleotide sequence ID" value="NZ_BAABHZ010000006.1"/>
</dbReference>
<keyword evidence="3" id="KW-1185">Reference proteome</keyword>
<evidence type="ECO:0000313" key="3">
    <source>
        <dbReference type="Proteomes" id="UP000600139"/>
    </source>
</evidence>
<keyword evidence="1" id="KW-1133">Transmembrane helix</keyword>
<protein>
    <submittedName>
        <fullName evidence="2">Uncharacterized protein</fullName>
    </submittedName>
</protein>
<dbReference type="AlphaFoldDB" id="A0A934VBU0"/>
<comment type="caution">
    <text evidence="2">The sequence shown here is derived from an EMBL/GenBank/DDBJ whole genome shotgun (WGS) entry which is preliminary data.</text>
</comment>